<dbReference type="Proteomes" id="UP000037460">
    <property type="component" value="Unassembled WGS sequence"/>
</dbReference>
<dbReference type="InterPro" id="IPR011992">
    <property type="entry name" value="EF-hand-dom_pair"/>
</dbReference>
<evidence type="ECO:0000256" key="1">
    <source>
        <dbReference type="SAM" id="MobiDB-lite"/>
    </source>
</evidence>
<name>A0A0M0K8C7_9EUKA</name>
<evidence type="ECO:0000313" key="4">
    <source>
        <dbReference type="Proteomes" id="UP000037460"/>
    </source>
</evidence>
<proteinExistence type="predicted"/>
<comment type="caution">
    <text evidence="3">The sequence shown here is derived from an EMBL/GenBank/DDBJ whole genome shotgun (WGS) entry which is preliminary data.</text>
</comment>
<feature type="region of interest" description="Disordered" evidence="1">
    <location>
        <begin position="230"/>
        <end position="266"/>
    </location>
</feature>
<dbReference type="PROSITE" id="PS50222">
    <property type="entry name" value="EF_HAND_2"/>
    <property type="match status" value="2"/>
</dbReference>
<dbReference type="InterPro" id="IPR002048">
    <property type="entry name" value="EF_hand_dom"/>
</dbReference>
<feature type="compositionally biased region" description="Basic and acidic residues" evidence="1">
    <location>
        <begin position="257"/>
        <end position="266"/>
    </location>
</feature>
<evidence type="ECO:0000259" key="2">
    <source>
        <dbReference type="PROSITE" id="PS50222"/>
    </source>
</evidence>
<dbReference type="AlphaFoldDB" id="A0A0M0K8C7"/>
<keyword evidence="4" id="KW-1185">Reference proteome</keyword>
<dbReference type="GO" id="GO:0005509">
    <property type="term" value="F:calcium ion binding"/>
    <property type="evidence" value="ECO:0007669"/>
    <property type="project" value="InterPro"/>
</dbReference>
<reference evidence="4" key="1">
    <citation type="journal article" date="2015" name="PLoS Genet.">
        <title>Genome Sequence and Transcriptome Analyses of Chrysochromulina tobin: Metabolic Tools for Enhanced Algal Fitness in the Prominent Order Prymnesiales (Haptophyceae).</title>
        <authorList>
            <person name="Hovde B.T."/>
            <person name="Deodato C.R."/>
            <person name="Hunsperger H.M."/>
            <person name="Ryken S.A."/>
            <person name="Yost W."/>
            <person name="Jha R.K."/>
            <person name="Patterson J."/>
            <person name="Monnat R.J. Jr."/>
            <person name="Barlow S.B."/>
            <person name="Starkenburg S.R."/>
            <person name="Cattolico R.A."/>
        </authorList>
    </citation>
    <scope>NUCLEOTIDE SEQUENCE</scope>
    <source>
        <strain evidence="4">CCMP291</strain>
    </source>
</reference>
<evidence type="ECO:0000313" key="3">
    <source>
        <dbReference type="EMBL" id="KOO35044.1"/>
    </source>
</evidence>
<sequence>MRIKALFAKYRPQEPFDLETKEIDAFFDTYDKGKSGMLSSIELKTILVDLKAVGCAINLSKAEVRARLAVKATKLRELAIHAAEGERFEEEADRREAELTKQKREMEADLEVQLGIACTRRRIKAADFVGQFASSSEGLTEGDFLNMVSGLLLDSSAHMQAAELFHVIDADGSGRLDAKECSVALKAMQKKGDELRHERDALITSMKRCRAKAATKARVVRQQYAALEGTAEPGTPCDLAQTEIESPPSSPEGEMSDSSRARKERAERIDEIGRQALKRLPQQQLAKGWNSWLLFAESRARHMQLLQASMGHMLHRKLAGGFHSWEEYTWQRQKMVRLLSEALQKLKYRAANSAFNAWQPMPQVPGMRAAAPVPVYYDHDHESFRDRKSTHQTELNVWSGPQAIKRQPPLYKQQQQPVPPPPVEWVPPIAYQAAATKPVYYDHDVETFRDSKSSYQPQISCFTFPPKAVQRGPAQRALGRTRDSAPPAPAQAGPELDAVAGWLQQAAGLSATDAYAALQFLSSDGCRCVDDVFLLAQSNALPAEIPTVFRLKIQRAFGL</sequence>
<dbReference type="SUPFAM" id="SSF47473">
    <property type="entry name" value="EF-hand"/>
    <property type="match status" value="1"/>
</dbReference>
<organism evidence="3 4">
    <name type="scientific">Chrysochromulina tobinii</name>
    <dbReference type="NCBI Taxonomy" id="1460289"/>
    <lineage>
        <taxon>Eukaryota</taxon>
        <taxon>Haptista</taxon>
        <taxon>Haptophyta</taxon>
        <taxon>Prymnesiophyceae</taxon>
        <taxon>Prymnesiales</taxon>
        <taxon>Chrysochromulinaceae</taxon>
        <taxon>Chrysochromulina</taxon>
    </lineage>
</organism>
<dbReference type="SMART" id="SM00054">
    <property type="entry name" value="EFh"/>
    <property type="match status" value="2"/>
</dbReference>
<dbReference type="EMBL" id="JWZX01001004">
    <property type="protein sequence ID" value="KOO35044.1"/>
    <property type="molecule type" value="Genomic_DNA"/>
</dbReference>
<gene>
    <name evidence="3" type="ORF">Ctob_013944</name>
</gene>
<accession>A0A0M0K8C7</accession>
<feature type="compositionally biased region" description="Low complexity" evidence="1">
    <location>
        <begin position="245"/>
        <end position="256"/>
    </location>
</feature>
<feature type="region of interest" description="Disordered" evidence="1">
    <location>
        <begin position="474"/>
        <end position="493"/>
    </location>
</feature>
<feature type="domain" description="EF-hand" evidence="2">
    <location>
        <begin position="156"/>
        <end position="191"/>
    </location>
</feature>
<protein>
    <recommendedName>
        <fullName evidence="2">EF-hand domain-containing protein</fullName>
    </recommendedName>
</protein>
<dbReference type="Gene3D" id="1.10.238.10">
    <property type="entry name" value="EF-hand"/>
    <property type="match status" value="1"/>
</dbReference>
<feature type="domain" description="EF-hand" evidence="2">
    <location>
        <begin position="18"/>
        <end position="53"/>
    </location>
</feature>